<keyword evidence="4 7" id="KW-0812">Transmembrane</keyword>
<dbReference type="OrthoDB" id="9808602at2"/>
<evidence type="ECO:0000313" key="10">
    <source>
        <dbReference type="Proteomes" id="UP000260680"/>
    </source>
</evidence>
<keyword evidence="6 7" id="KW-0472">Membrane</keyword>
<feature type="transmembrane region" description="Helical" evidence="7">
    <location>
        <begin position="79"/>
        <end position="99"/>
    </location>
</feature>
<comment type="caution">
    <text evidence="9">The sequence shown here is derived from an EMBL/GenBank/DDBJ whole genome shotgun (WGS) entry which is preliminary data.</text>
</comment>
<dbReference type="Proteomes" id="UP000260680">
    <property type="component" value="Unassembled WGS sequence"/>
</dbReference>
<dbReference type="AlphaFoldDB" id="A0A3E2N4Q2"/>
<dbReference type="InterPro" id="IPR017475">
    <property type="entry name" value="EPS_sugar_tfrase"/>
</dbReference>
<proteinExistence type="inferred from homology"/>
<protein>
    <submittedName>
        <fullName evidence="9">Sugar transferase</fullName>
    </submittedName>
</protein>
<dbReference type="Pfam" id="PF02397">
    <property type="entry name" value="Bac_transf"/>
    <property type="match status" value="1"/>
</dbReference>
<dbReference type="PANTHER" id="PTHR30576:SF0">
    <property type="entry name" value="UNDECAPRENYL-PHOSPHATE N-ACETYLGALACTOSAMINYL 1-PHOSPHATE TRANSFERASE-RELATED"/>
    <property type="match status" value="1"/>
</dbReference>
<dbReference type="InterPro" id="IPR003362">
    <property type="entry name" value="Bact_transf"/>
</dbReference>
<evidence type="ECO:0000256" key="3">
    <source>
        <dbReference type="ARBA" id="ARBA00022679"/>
    </source>
</evidence>
<dbReference type="GO" id="GO:0016020">
    <property type="term" value="C:membrane"/>
    <property type="evidence" value="ECO:0007669"/>
    <property type="project" value="UniProtKB-SubCell"/>
</dbReference>
<evidence type="ECO:0000256" key="2">
    <source>
        <dbReference type="ARBA" id="ARBA00006464"/>
    </source>
</evidence>
<evidence type="ECO:0000259" key="8">
    <source>
        <dbReference type="Pfam" id="PF02397"/>
    </source>
</evidence>
<evidence type="ECO:0000256" key="1">
    <source>
        <dbReference type="ARBA" id="ARBA00004141"/>
    </source>
</evidence>
<feature type="transmembrane region" description="Helical" evidence="7">
    <location>
        <begin position="119"/>
        <end position="138"/>
    </location>
</feature>
<dbReference type="EMBL" id="QOHO01000108">
    <property type="protein sequence ID" value="RFZ75973.1"/>
    <property type="molecule type" value="Genomic_DNA"/>
</dbReference>
<feature type="transmembrane region" description="Helical" evidence="7">
    <location>
        <begin position="256"/>
        <end position="278"/>
    </location>
</feature>
<evidence type="ECO:0000256" key="6">
    <source>
        <dbReference type="ARBA" id="ARBA00023136"/>
    </source>
</evidence>
<evidence type="ECO:0000313" key="9">
    <source>
        <dbReference type="EMBL" id="RFZ75973.1"/>
    </source>
</evidence>
<evidence type="ECO:0000256" key="4">
    <source>
        <dbReference type="ARBA" id="ARBA00022692"/>
    </source>
</evidence>
<reference evidence="9 10" key="1">
    <citation type="submission" date="2018-07" db="EMBL/GenBank/DDBJ databases">
        <title>New species, Clostridium PI-S10-A1B.</title>
        <authorList>
            <person name="Krishna G."/>
            <person name="Summeta K."/>
            <person name="Shikha S."/>
            <person name="Prabhu P.B."/>
            <person name="Suresh K."/>
        </authorList>
    </citation>
    <scope>NUCLEOTIDE SEQUENCE [LARGE SCALE GENOMIC DNA]</scope>
    <source>
        <strain evidence="9 10">PI-S10-A1B</strain>
    </source>
</reference>
<sequence length="446" mass="52246">MKVDEKYKRLIKLIFTLGITSMLIYLYSWTWNNYYNKIIEFPFFRRGNWMMIFLYGVILILFMNTYGGFKVGYLKKVNLIYSQMLAVIFTNIFTYLQIAALDKHFLSPLQLIRMTSQDFLVIILWTLIYQWIYSRLFPPRKMLLVSGKRSDYHLADKINSREDKYEICKIVDIDSGVLYIFGEITNYDGIIIGDINSHERNLILKYCYANSIRTYSVPKISDIILKSSIEFNLFDSPLLLSRNEGLTIEQQFIKRLFDILISLIGIIITSPLFMIISLCIKLTDPGPVFFNQVRITKDNKSFVIYKFRTMIQEAEKDGVARLAAEGDCRILPVGHILRRTRLDELPQLFNILKGDMSFVGPRPERPELAEKILEEIPEFSYRTKVKAGLTGYAQIYGKYNTTSYDKLKLDLTYIRNYSFLLDLKLFLMTPKILFMKESTEGVHQDL</sequence>
<dbReference type="GO" id="GO:0016780">
    <property type="term" value="F:phosphotransferase activity, for other substituted phosphate groups"/>
    <property type="evidence" value="ECO:0007669"/>
    <property type="project" value="TreeGrafter"/>
</dbReference>
<dbReference type="NCBIfam" id="TIGR03025">
    <property type="entry name" value="EPS_sugtrans"/>
    <property type="match status" value="1"/>
</dbReference>
<keyword evidence="5 7" id="KW-1133">Transmembrane helix</keyword>
<organism evidence="9 10">
    <name type="scientific">Lacrimispora amygdalina</name>
    <dbReference type="NCBI Taxonomy" id="253257"/>
    <lineage>
        <taxon>Bacteria</taxon>
        <taxon>Bacillati</taxon>
        <taxon>Bacillota</taxon>
        <taxon>Clostridia</taxon>
        <taxon>Lachnospirales</taxon>
        <taxon>Lachnospiraceae</taxon>
        <taxon>Lacrimispora</taxon>
    </lineage>
</organism>
<dbReference type="PANTHER" id="PTHR30576">
    <property type="entry name" value="COLANIC BIOSYNTHESIS UDP-GLUCOSE LIPID CARRIER TRANSFERASE"/>
    <property type="match status" value="1"/>
</dbReference>
<accession>A0A3E2N4Q2</accession>
<evidence type="ECO:0000256" key="5">
    <source>
        <dbReference type="ARBA" id="ARBA00022989"/>
    </source>
</evidence>
<comment type="subcellular location">
    <subcellularLocation>
        <location evidence="1">Membrane</location>
        <topology evidence="1">Multi-pass membrane protein</topology>
    </subcellularLocation>
</comment>
<comment type="similarity">
    <text evidence="2">Belongs to the bacterial sugar transferase family.</text>
</comment>
<gene>
    <name evidence="9" type="ORF">DS742_26020</name>
</gene>
<keyword evidence="3 9" id="KW-0808">Transferase</keyword>
<feature type="transmembrane region" description="Helical" evidence="7">
    <location>
        <begin position="12"/>
        <end position="29"/>
    </location>
</feature>
<feature type="domain" description="Bacterial sugar transferase" evidence="8">
    <location>
        <begin position="254"/>
        <end position="434"/>
    </location>
</feature>
<evidence type="ECO:0000256" key="7">
    <source>
        <dbReference type="SAM" id="Phobius"/>
    </source>
</evidence>
<dbReference type="RefSeq" id="WP_117419834.1">
    <property type="nucleotide sequence ID" value="NZ_QOHO01000108.1"/>
</dbReference>
<feature type="transmembrane region" description="Helical" evidence="7">
    <location>
        <begin position="49"/>
        <end position="67"/>
    </location>
</feature>
<name>A0A3E2N4Q2_9FIRM</name>